<evidence type="ECO:0000256" key="4">
    <source>
        <dbReference type="ARBA" id="ARBA00022714"/>
    </source>
</evidence>
<dbReference type="FunFam" id="3.10.20.30:FF:000013">
    <property type="entry name" value="Adrenodoxin, mitochondrial"/>
    <property type="match status" value="1"/>
</dbReference>
<accession>A0A6P8F9H7</accession>
<evidence type="ECO:0000313" key="13">
    <source>
        <dbReference type="RefSeq" id="XP_031421934.1"/>
    </source>
</evidence>
<dbReference type="SUPFAM" id="SSF54292">
    <property type="entry name" value="2Fe-2S ferredoxin-like"/>
    <property type="match status" value="1"/>
</dbReference>
<dbReference type="OrthoDB" id="268593at2759"/>
<dbReference type="PANTHER" id="PTHR23426">
    <property type="entry name" value="FERREDOXIN/ADRENODOXIN"/>
    <property type="match status" value="1"/>
</dbReference>
<evidence type="ECO:0000256" key="10">
    <source>
        <dbReference type="ARBA" id="ARBA00034078"/>
    </source>
</evidence>
<protein>
    <submittedName>
        <fullName evidence="13">Adrenodoxin-like</fullName>
    </submittedName>
</protein>
<dbReference type="InterPro" id="IPR001055">
    <property type="entry name" value="Adrenodoxin-like"/>
</dbReference>
<name>A0A6P8F9H7_CLUHA</name>
<dbReference type="Proteomes" id="UP000515152">
    <property type="component" value="Chromosome 4"/>
</dbReference>
<dbReference type="GO" id="GO:0009055">
    <property type="term" value="F:electron transfer activity"/>
    <property type="evidence" value="ECO:0007669"/>
    <property type="project" value="TreeGrafter"/>
</dbReference>
<keyword evidence="8" id="KW-0411">Iron-sulfur</keyword>
<keyword evidence="6" id="KW-0249">Electron transport</keyword>
<evidence type="ECO:0000259" key="11">
    <source>
        <dbReference type="PROSITE" id="PS51085"/>
    </source>
</evidence>
<evidence type="ECO:0000256" key="3">
    <source>
        <dbReference type="ARBA" id="ARBA00022448"/>
    </source>
</evidence>
<feature type="domain" description="2Fe-2S ferredoxin-type" evidence="11">
    <location>
        <begin position="60"/>
        <end position="164"/>
    </location>
</feature>
<keyword evidence="7" id="KW-0408">Iron</keyword>
<dbReference type="GO" id="GO:0005759">
    <property type="term" value="C:mitochondrial matrix"/>
    <property type="evidence" value="ECO:0007669"/>
    <property type="project" value="UniProtKB-SubCell"/>
</dbReference>
<gene>
    <name evidence="13" type="primary">LOC105906830</name>
</gene>
<dbReference type="GO" id="GO:0046872">
    <property type="term" value="F:metal ion binding"/>
    <property type="evidence" value="ECO:0007669"/>
    <property type="project" value="UniProtKB-KW"/>
</dbReference>
<dbReference type="RefSeq" id="XP_031421934.1">
    <property type="nucleotide sequence ID" value="XM_031566074.2"/>
</dbReference>
<dbReference type="PROSITE" id="PS00814">
    <property type="entry name" value="ADX"/>
    <property type="match status" value="1"/>
</dbReference>
<dbReference type="Gene3D" id="3.10.20.30">
    <property type="match status" value="1"/>
</dbReference>
<evidence type="ECO:0000313" key="12">
    <source>
        <dbReference type="Proteomes" id="UP000515152"/>
    </source>
</evidence>
<keyword evidence="3" id="KW-0813">Transport</keyword>
<proteinExistence type="inferred from homology"/>
<evidence type="ECO:0000256" key="1">
    <source>
        <dbReference type="ARBA" id="ARBA00004305"/>
    </source>
</evidence>
<evidence type="ECO:0000256" key="7">
    <source>
        <dbReference type="ARBA" id="ARBA00023004"/>
    </source>
</evidence>
<keyword evidence="12" id="KW-1185">Reference proteome</keyword>
<dbReference type="GO" id="GO:0051537">
    <property type="term" value="F:2 iron, 2 sulfur cluster binding"/>
    <property type="evidence" value="ECO:0007669"/>
    <property type="project" value="UniProtKB-KW"/>
</dbReference>
<comment type="cofactor">
    <cofactor evidence="10">
        <name>[2Fe-2S] cluster</name>
        <dbReference type="ChEBI" id="CHEBI:190135"/>
    </cofactor>
</comment>
<sequence>MSSASTRIFCFAQNSWPLWLATTPLAASRNLPSLIRPLHKLNSSSRSLTTTHALRSEERVPVTFVSQDGERVKVKGCVGDTLLKVVIDQKLDINGFGACEGTLACSTCHLVLDDSTYKQLGIVTDEEMDLLDLAYGLTDTSRLGCQVCLTKELNGMTVRVPDGVNDIRQTDGAGSS</sequence>
<dbReference type="PRINTS" id="PR00355">
    <property type="entry name" value="ADRENODOXIN"/>
</dbReference>
<dbReference type="PANTHER" id="PTHR23426:SF75">
    <property type="entry name" value="ADRENODOXIN"/>
    <property type="match status" value="1"/>
</dbReference>
<dbReference type="KEGG" id="char:105906830"/>
<keyword evidence="4" id="KW-0001">2Fe-2S</keyword>
<dbReference type="CDD" id="cd00207">
    <property type="entry name" value="fer2"/>
    <property type="match status" value="1"/>
</dbReference>
<comment type="subcellular location">
    <subcellularLocation>
        <location evidence="1">Mitochondrion matrix</location>
    </subcellularLocation>
</comment>
<evidence type="ECO:0000256" key="8">
    <source>
        <dbReference type="ARBA" id="ARBA00023014"/>
    </source>
</evidence>
<evidence type="ECO:0000256" key="6">
    <source>
        <dbReference type="ARBA" id="ARBA00022982"/>
    </source>
</evidence>
<dbReference type="GO" id="GO:0140647">
    <property type="term" value="P:P450-containing electron transport chain"/>
    <property type="evidence" value="ECO:0007669"/>
    <property type="project" value="InterPro"/>
</dbReference>
<dbReference type="InterPro" id="IPR036010">
    <property type="entry name" value="2Fe-2S_ferredoxin-like_sf"/>
</dbReference>
<evidence type="ECO:0000256" key="2">
    <source>
        <dbReference type="ARBA" id="ARBA00010914"/>
    </source>
</evidence>
<dbReference type="GeneID" id="105906830"/>
<comment type="similarity">
    <text evidence="2">Belongs to the adrenodoxin/putidaredoxin family.</text>
</comment>
<dbReference type="InterPro" id="IPR018298">
    <property type="entry name" value="Adrenodoxin_Fe-S_BS"/>
</dbReference>
<dbReference type="InterPro" id="IPR012675">
    <property type="entry name" value="Beta-grasp_dom_sf"/>
</dbReference>
<dbReference type="InterPro" id="IPR001041">
    <property type="entry name" value="2Fe-2S_ferredoxin-type"/>
</dbReference>
<keyword evidence="5" id="KW-0479">Metal-binding</keyword>
<reference evidence="13" key="1">
    <citation type="submission" date="2025-08" db="UniProtKB">
        <authorList>
            <consortium name="RefSeq"/>
        </authorList>
    </citation>
    <scope>IDENTIFICATION</scope>
</reference>
<evidence type="ECO:0000256" key="5">
    <source>
        <dbReference type="ARBA" id="ARBA00022723"/>
    </source>
</evidence>
<organism evidence="12 13">
    <name type="scientific">Clupea harengus</name>
    <name type="common">Atlantic herring</name>
    <dbReference type="NCBI Taxonomy" id="7950"/>
    <lineage>
        <taxon>Eukaryota</taxon>
        <taxon>Metazoa</taxon>
        <taxon>Chordata</taxon>
        <taxon>Craniata</taxon>
        <taxon>Vertebrata</taxon>
        <taxon>Euteleostomi</taxon>
        <taxon>Actinopterygii</taxon>
        <taxon>Neopterygii</taxon>
        <taxon>Teleostei</taxon>
        <taxon>Clupei</taxon>
        <taxon>Clupeiformes</taxon>
        <taxon>Clupeoidei</taxon>
        <taxon>Clupeidae</taxon>
        <taxon>Clupea</taxon>
    </lineage>
</organism>
<evidence type="ECO:0000256" key="9">
    <source>
        <dbReference type="ARBA" id="ARBA00023128"/>
    </source>
</evidence>
<dbReference type="PROSITE" id="PS51085">
    <property type="entry name" value="2FE2S_FER_2"/>
    <property type="match status" value="1"/>
</dbReference>
<dbReference type="AlphaFoldDB" id="A0A6P8F9H7"/>
<keyword evidence="9" id="KW-0496">Mitochondrion</keyword>